<feature type="region of interest" description="Disordered" evidence="3">
    <location>
        <begin position="497"/>
        <end position="521"/>
    </location>
</feature>
<accession>A0A8H4UNM7</accession>
<name>A0A8H4UNM7_9HYPO</name>
<dbReference type="PROSITE" id="PS50103">
    <property type="entry name" value="ZF_C3H1"/>
    <property type="match status" value="1"/>
</dbReference>
<dbReference type="InterPro" id="IPR000571">
    <property type="entry name" value="Znf_CCCH"/>
</dbReference>
<sequence length="521" mass="57614">MLPDETIDRAADKLAEYRQNDTLSEILDQYAVLIDNYRRLKSDYEEEREGRERYKQLARGHQRNPFVLVVIDGDGYVFDESFVSAGEEGGSRAAKQLNDAVKNSLRRKGLEGCEIMVRVYANLVGLSKTLCKNGLCGAEKRSLSSFTAGFNRSYGLTDFVDAGELKENADFKLKSLLKLYAENAQCKHVFFAACHDVGYVSDLTPYRDNSEMFTLIRTPSLLFHKEFAKLGLNIEELPGVFRTSPLTYASSSSTQAQARSNSTTSTKYALPSPNATQSNGASSAMDGNTICHFYSLGKCRYGNSCRLAHIDNKTSTSHTSQDSTPSPSTIGNGSKSDRNINSDWRRGSLSPSKTNIDALPKKDTIPEGYVAVNAVDDRLDPYLPAPSADAVKRLKALSAEKRFCNNKQLFDACDNENCEYDHYPIPEELRPALECLARSVPCSRRGGCRKANCVYGHVCQRVDCKHRGGGSKGYCRFPMKVCQADYEVSKHVQATDSPLLSPSVSSEDARNAENGGTNLWL</sequence>
<evidence type="ECO:0000256" key="3">
    <source>
        <dbReference type="SAM" id="MobiDB-lite"/>
    </source>
</evidence>
<feature type="compositionally biased region" description="Polar residues" evidence="3">
    <location>
        <begin position="314"/>
        <end position="334"/>
    </location>
</feature>
<evidence type="ECO:0000256" key="2">
    <source>
        <dbReference type="SAM" id="Coils"/>
    </source>
</evidence>
<comment type="caution">
    <text evidence="5">The sequence shown here is derived from an EMBL/GenBank/DDBJ whole genome shotgun (WGS) entry which is preliminary data.</text>
</comment>
<dbReference type="AlphaFoldDB" id="A0A8H4UNM7"/>
<organism evidence="5 6">
    <name type="scientific">Fusarium zealandicum</name>
    <dbReference type="NCBI Taxonomy" id="1053134"/>
    <lineage>
        <taxon>Eukaryota</taxon>
        <taxon>Fungi</taxon>
        <taxon>Dikarya</taxon>
        <taxon>Ascomycota</taxon>
        <taxon>Pezizomycotina</taxon>
        <taxon>Sordariomycetes</taxon>
        <taxon>Hypocreomycetidae</taxon>
        <taxon>Hypocreales</taxon>
        <taxon>Nectriaceae</taxon>
        <taxon>Fusarium</taxon>
        <taxon>Fusarium staphyleae species complex</taxon>
    </lineage>
</organism>
<evidence type="ECO:0000259" key="4">
    <source>
        <dbReference type="PROSITE" id="PS50103"/>
    </source>
</evidence>
<dbReference type="InterPro" id="IPR057654">
    <property type="entry name" value="Znf-CCCH_tandem"/>
</dbReference>
<feature type="compositionally biased region" description="Low complexity" evidence="3">
    <location>
        <begin position="252"/>
        <end position="266"/>
    </location>
</feature>
<dbReference type="Pfam" id="PF25543">
    <property type="entry name" value="zf-CCCH_tandem"/>
    <property type="match status" value="1"/>
</dbReference>
<dbReference type="GO" id="GO:0008270">
    <property type="term" value="F:zinc ion binding"/>
    <property type="evidence" value="ECO:0007669"/>
    <property type="project" value="UniProtKB-KW"/>
</dbReference>
<keyword evidence="6" id="KW-1185">Reference proteome</keyword>
<dbReference type="Gene3D" id="4.10.1000.10">
    <property type="entry name" value="Zinc finger, CCCH-type"/>
    <property type="match status" value="1"/>
</dbReference>
<reference evidence="5" key="1">
    <citation type="journal article" date="2020" name="BMC Genomics">
        <title>Correction to: Identification and distribution of gene clusters required for synthesis of sphingolipid metabolism inhibitors in diverse species of the filamentous fungus Fusarium.</title>
        <authorList>
            <person name="Kim H.S."/>
            <person name="Lohmar J.M."/>
            <person name="Busman M."/>
            <person name="Brown D.W."/>
            <person name="Naumann T.A."/>
            <person name="Divon H.H."/>
            <person name="Lysoe E."/>
            <person name="Uhlig S."/>
            <person name="Proctor R.H."/>
        </authorList>
    </citation>
    <scope>NUCLEOTIDE SEQUENCE</scope>
    <source>
        <strain evidence="5">NRRL 22465</strain>
    </source>
</reference>
<dbReference type="EMBL" id="JABEYC010000222">
    <property type="protein sequence ID" value="KAF4980559.1"/>
    <property type="molecule type" value="Genomic_DNA"/>
</dbReference>
<feature type="zinc finger region" description="C3H1-type" evidence="1">
    <location>
        <begin position="285"/>
        <end position="312"/>
    </location>
</feature>
<feature type="compositionally biased region" description="Polar residues" evidence="3">
    <location>
        <begin position="497"/>
        <end position="506"/>
    </location>
</feature>
<keyword evidence="1" id="KW-0862">Zinc</keyword>
<feature type="compositionally biased region" description="Polar residues" evidence="3">
    <location>
        <begin position="273"/>
        <end position="282"/>
    </location>
</feature>
<protein>
    <recommendedName>
        <fullName evidence="4">C3H1-type domain-containing protein</fullName>
    </recommendedName>
</protein>
<reference evidence="5" key="2">
    <citation type="submission" date="2020-05" db="EMBL/GenBank/DDBJ databases">
        <authorList>
            <person name="Kim H.-S."/>
            <person name="Proctor R.H."/>
            <person name="Brown D.W."/>
        </authorList>
    </citation>
    <scope>NUCLEOTIDE SEQUENCE</scope>
    <source>
        <strain evidence="5">NRRL 22465</strain>
    </source>
</reference>
<feature type="region of interest" description="Disordered" evidence="3">
    <location>
        <begin position="314"/>
        <end position="360"/>
    </location>
</feature>
<dbReference type="PANTHER" id="PTHR37543:SF1">
    <property type="entry name" value="CCCH ZINC FINGER DNA BINDING PROTEIN (AFU_ORTHOLOGUE AFUA_5G12760)"/>
    <property type="match status" value="1"/>
</dbReference>
<evidence type="ECO:0000256" key="1">
    <source>
        <dbReference type="PROSITE-ProRule" id="PRU00723"/>
    </source>
</evidence>
<feature type="region of interest" description="Disordered" evidence="3">
    <location>
        <begin position="252"/>
        <end position="282"/>
    </location>
</feature>
<feature type="coiled-coil region" evidence="2">
    <location>
        <begin position="27"/>
        <end position="57"/>
    </location>
</feature>
<dbReference type="PANTHER" id="PTHR37543">
    <property type="entry name" value="CCCH ZINC FINGER DNA BINDING PROTEIN (AFU_ORTHOLOGUE AFUA_5G12760)"/>
    <property type="match status" value="1"/>
</dbReference>
<dbReference type="Pfam" id="PF25540">
    <property type="entry name" value="DUF7923"/>
    <property type="match status" value="1"/>
</dbReference>
<proteinExistence type="predicted"/>
<dbReference type="Proteomes" id="UP000635477">
    <property type="component" value="Unassembled WGS sequence"/>
</dbReference>
<keyword evidence="2" id="KW-0175">Coiled coil</keyword>
<keyword evidence="1" id="KW-0863">Zinc-finger</keyword>
<evidence type="ECO:0000313" key="6">
    <source>
        <dbReference type="Proteomes" id="UP000635477"/>
    </source>
</evidence>
<dbReference type="OrthoDB" id="2270193at2759"/>
<keyword evidence="1" id="KW-0479">Metal-binding</keyword>
<evidence type="ECO:0000313" key="5">
    <source>
        <dbReference type="EMBL" id="KAF4980559.1"/>
    </source>
</evidence>
<dbReference type="SMART" id="SM00356">
    <property type="entry name" value="ZnF_C3H1"/>
    <property type="match status" value="1"/>
</dbReference>
<feature type="compositionally biased region" description="Basic and acidic residues" evidence="3">
    <location>
        <begin position="335"/>
        <end position="346"/>
    </location>
</feature>
<dbReference type="InterPro" id="IPR057683">
    <property type="entry name" value="DUF7923"/>
</dbReference>
<dbReference type="Pfam" id="PF25542">
    <property type="entry name" value="zf-CCCH_12"/>
    <property type="match status" value="1"/>
</dbReference>
<gene>
    <name evidence="5" type="ORF">FZEAL_3454</name>
</gene>
<feature type="domain" description="C3H1-type" evidence="4">
    <location>
        <begin position="285"/>
        <end position="312"/>
    </location>
</feature>